<proteinExistence type="predicted"/>
<comment type="caution">
    <text evidence="1">The sequence shown here is derived from an EMBL/GenBank/DDBJ whole genome shotgun (WGS) entry which is preliminary data.</text>
</comment>
<evidence type="ECO:0008006" key="3">
    <source>
        <dbReference type="Google" id="ProtNLM"/>
    </source>
</evidence>
<sequence>MVPVIATSLPVEVWERVIDFCAEYSYIARDARILRSCALTCRSWAPRSHYHLFYYITIKSESSLLRLASIIRTSPTRAEYVRYLQAGSTFNVDQPLAHRYPALLPIKLAFRLHNLKGIHLQSYPPDSHDVSKLSAFKSVTQLTLTGCIFTTFNDFVKLVQAFGNLCDLRIRTTGDTKKLSSFNPEILRTPVAKQLKIKALTVHVSLISKAFFTNLVSWILTTPTITTLDKLSIQALISGLGGSLSQLGVENSRFRLITQKDSPSTSKDKNSSSTQYDLHPISSLISSIPAKNQLREIILELKVQTYRQFDGLTWESFDQATSLPHLKGVDRMTIFIDTRNTSDFMDVDVLEELKKKLPLCSRRGILRPYSSTMYINWLGERQRVYKYL</sequence>
<gene>
    <name evidence="1" type="ORF">QCA50_004805</name>
</gene>
<dbReference type="EMBL" id="JASBNA010000005">
    <property type="protein sequence ID" value="KAK7691406.1"/>
    <property type="molecule type" value="Genomic_DNA"/>
</dbReference>
<dbReference type="AlphaFoldDB" id="A0AAW0GF54"/>
<dbReference type="Proteomes" id="UP001385951">
    <property type="component" value="Unassembled WGS sequence"/>
</dbReference>
<accession>A0AAW0GF54</accession>
<keyword evidence="2" id="KW-1185">Reference proteome</keyword>
<evidence type="ECO:0000313" key="2">
    <source>
        <dbReference type="Proteomes" id="UP001385951"/>
    </source>
</evidence>
<name>A0AAW0GF54_9APHY</name>
<organism evidence="1 2">
    <name type="scientific">Cerrena zonata</name>
    <dbReference type="NCBI Taxonomy" id="2478898"/>
    <lineage>
        <taxon>Eukaryota</taxon>
        <taxon>Fungi</taxon>
        <taxon>Dikarya</taxon>
        <taxon>Basidiomycota</taxon>
        <taxon>Agaricomycotina</taxon>
        <taxon>Agaricomycetes</taxon>
        <taxon>Polyporales</taxon>
        <taxon>Cerrenaceae</taxon>
        <taxon>Cerrena</taxon>
    </lineage>
</organism>
<evidence type="ECO:0000313" key="1">
    <source>
        <dbReference type="EMBL" id="KAK7691406.1"/>
    </source>
</evidence>
<reference evidence="1 2" key="1">
    <citation type="submission" date="2022-09" db="EMBL/GenBank/DDBJ databases">
        <authorList>
            <person name="Palmer J.M."/>
        </authorList>
    </citation>
    <scope>NUCLEOTIDE SEQUENCE [LARGE SCALE GENOMIC DNA]</scope>
    <source>
        <strain evidence="1 2">DSM 7382</strain>
    </source>
</reference>
<protein>
    <recommendedName>
        <fullName evidence="3">F-box domain-containing protein</fullName>
    </recommendedName>
</protein>